<organism evidence="9 10">
    <name type="scientific">Thermogutta terrifontis</name>
    <dbReference type="NCBI Taxonomy" id="1331910"/>
    <lineage>
        <taxon>Bacteria</taxon>
        <taxon>Pseudomonadati</taxon>
        <taxon>Planctomycetota</taxon>
        <taxon>Planctomycetia</taxon>
        <taxon>Pirellulales</taxon>
        <taxon>Thermoguttaceae</taxon>
        <taxon>Thermogutta</taxon>
    </lineage>
</organism>
<keyword evidence="1" id="KW-0808">Transferase</keyword>
<dbReference type="EMBL" id="CP018477">
    <property type="protein sequence ID" value="ASV73638.1"/>
    <property type="molecule type" value="Genomic_DNA"/>
</dbReference>
<feature type="compositionally biased region" description="Low complexity" evidence="7">
    <location>
        <begin position="395"/>
        <end position="409"/>
    </location>
</feature>
<evidence type="ECO:0000256" key="2">
    <source>
        <dbReference type="ARBA" id="ARBA00022741"/>
    </source>
</evidence>
<keyword evidence="9" id="KW-0723">Serine/threonine-protein kinase</keyword>
<keyword evidence="2 5" id="KW-0547">Nucleotide-binding</keyword>
<dbReference type="OrthoDB" id="6111975at2"/>
<dbReference type="PANTHER" id="PTHR43289">
    <property type="entry name" value="MITOGEN-ACTIVATED PROTEIN KINASE KINASE KINASE 20-RELATED"/>
    <property type="match status" value="1"/>
</dbReference>
<dbReference type="InterPro" id="IPR017441">
    <property type="entry name" value="Protein_kinase_ATP_BS"/>
</dbReference>
<feature type="binding site" evidence="5">
    <location>
        <position position="38"/>
    </location>
    <ligand>
        <name>ATP</name>
        <dbReference type="ChEBI" id="CHEBI:30616"/>
    </ligand>
</feature>
<dbReference type="PANTHER" id="PTHR43289:SF6">
    <property type="entry name" value="SERINE_THREONINE-PROTEIN KINASE NEKL-3"/>
    <property type="match status" value="1"/>
</dbReference>
<accession>A0A286RCF4</accession>
<evidence type="ECO:0000256" key="6">
    <source>
        <dbReference type="SAM" id="Coils"/>
    </source>
</evidence>
<keyword evidence="10" id="KW-1185">Reference proteome</keyword>
<dbReference type="Proteomes" id="UP000215086">
    <property type="component" value="Chromosome"/>
</dbReference>
<feature type="coiled-coil region" evidence="6">
    <location>
        <begin position="593"/>
        <end position="620"/>
    </location>
</feature>
<feature type="region of interest" description="Disordered" evidence="7">
    <location>
        <begin position="570"/>
        <end position="593"/>
    </location>
</feature>
<evidence type="ECO:0000256" key="4">
    <source>
        <dbReference type="ARBA" id="ARBA00022840"/>
    </source>
</evidence>
<dbReference type="PROSITE" id="PS00107">
    <property type="entry name" value="PROTEIN_KINASE_ATP"/>
    <property type="match status" value="1"/>
</dbReference>
<feature type="compositionally biased region" description="Polar residues" evidence="7">
    <location>
        <begin position="280"/>
        <end position="293"/>
    </location>
</feature>
<proteinExistence type="predicted"/>
<reference evidence="9 10" key="1">
    <citation type="journal article" name="Front. Microbiol.">
        <title>Sugar Metabolism of the First Thermophilic Planctomycete Thermogutta terrifontis: Comparative Genomic and Transcriptomic Approaches.</title>
        <authorList>
            <person name="Elcheninov A.G."/>
            <person name="Menzel P."/>
            <person name="Gudbergsdottir S.R."/>
            <person name="Slesarev A.I."/>
            <person name="Kadnikov V.V."/>
            <person name="Krogh A."/>
            <person name="Bonch-Osmolovskaya E.A."/>
            <person name="Peng X."/>
            <person name="Kublanov I.V."/>
        </authorList>
    </citation>
    <scope>NUCLEOTIDE SEQUENCE [LARGE SCALE GENOMIC DNA]</scope>
    <source>
        <strain evidence="9 10">R1</strain>
    </source>
</reference>
<keyword evidence="6" id="KW-0175">Coiled coil</keyword>
<feature type="domain" description="Protein kinase" evidence="8">
    <location>
        <begin position="9"/>
        <end position="269"/>
    </location>
</feature>
<evidence type="ECO:0000256" key="1">
    <source>
        <dbReference type="ARBA" id="ARBA00022679"/>
    </source>
</evidence>
<feature type="region of interest" description="Disordered" evidence="7">
    <location>
        <begin position="276"/>
        <end position="372"/>
    </location>
</feature>
<dbReference type="PROSITE" id="PS50011">
    <property type="entry name" value="PROTEIN_KINASE_DOM"/>
    <property type="match status" value="1"/>
</dbReference>
<evidence type="ECO:0000256" key="3">
    <source>
        <dbReference type="ARBA" id="ARBA00022777"/>
    </source>
</evidence>
<gene>
    <name evidence="9" type="ORF">THTE_1036</name>
</gene>
<evidence type="ECO:0000313" key="9">
    <source>
        <dbReference type="EMBL" id="ASV73638.1"/>
    </source>
</evidence>
<dbReference type="Pfam" id="PF00069">
    <property type="entry name" value="Pkinase"/>
    <property type="match status" value="1"/>
</dbReference>
<feature type="compositionally biased region" description="Polar residues" evidence="7">
    <location>
        <begin position="683"/>
        <end position="694"/>
    </location>
</feature>
<evidence type="ECO:0000313" key="10">
    <source>
        <dbReference type="Proteomes" id="UP000215086"/>
    </source>
</evidence>
<dbReference type="Gene3D" id="3.30.200.20">
    <property type="entry name" value="Phosphorylase Kinase, domain 1"/>
    <property type="match status" value="1"/>
</dbReference>
<dbReference type="AlphaFoldDB" id="A0A286RCF4"/>
<dbReference type="InterPro" id="IPR000719">
    <property type="entry name" value="Prot_kinase_dom"/>
</dbReference>
<protein>
    <submittedName>
        <fullName evidence="9">Serine/threonine protein kinase</fullName>
    </submittedName>
</protein>
<feature type="region of interest" description="Disordered" evidence="7">
    <location>
        <begin position="671"/>
        <end position="694"/>
    </location>
</feature>
<keyword evidence="4 5" id="KW-0067">ATP-binding</keyword>
<evidence type="ECO:0000256" key="7">
    <source>
        <dbReference type="SAM" id="MobiDB-lite"/>
    </source>
</evidence>
<keyword evidence="3 9" id="KW-0418">Kinase</keyword>
<dbReference type="CDD" id="cd14014">
    <property type="entry name" value="STKc_PknB_like"/>
    <property type="match status" value="1"/>
</dbReference>
<dbReference type="RefSeq" id="WP_095414175.1">
    <property type="nucleotide sequence ID" value="NZ_CP018477.1"/>
</dbReference>
<dbReference type="SMART" id="SM00220">
    <property type="entry name" value="S_TKc"/>
    <property type="match status" value="1"/>
</dbReference>
<name>A0A286RCF4_9BACT</name>
<sequence>MDPQQLGPYRIIRRLGRGGMGAVYEGVHVETGESAAIKTLSETLLEEPDFRARFELEIETLRKLNHPNIVRLLGFGEENGVLFYVMELVRGPSLDQELKAGRKFTWREVAHIGIQVCHALKHAHDRGIIHRDLKPANLLRAEDGTIKLSDFGIARLFGAPSHTGVGSVLGTIEYMAPEQAEAQPIGPKADLYSLGAVLYALLVGRPPFKVTSFAQILQLHRTSRPDPVRVYVPDCPEELDRIIQELLQRDPDKRITNASLAARRLQAMLHALGREGVTSPAPSNTLVLPQSQPVDFGIGTPEEKPGISSMTPTVTLPAQKASDAPVNEAGASSGVDSSQLAPTRAAEPDEILGSPDREHLIGTPSQWQPTVEATAVREPPDIAAKTAAEPPPATSPKTENTEATAGAATSGRFVQVRPEDLDRIEPPPSARQPIFSLQTAVLLGALVLLAGTIWYLLQPPSADQLYRRITRRVGDGSDTDALLAAAADIEAFLSRYSDDSRAAQIRDYQQEIDLLRMERKFELQARQRAAARTAIPIEQDYLEALRYLQIDPTIAMEKLEAILALYGHQTASDRSSERPDQRNLAGNSPRRPVGHTEECLELVRRRLERLKRELEPAISNQRDFLEWRLHEADRIEKIQPELARNIREAVITLYGQKEWAQPYVERARRGLQSQMAAGKNEATEPSSQAKVPLP</sequence>
<dbReference type="SUPFAM" id="SSF56112">
    <property type="entry name" value="Protein kinase-like (PK-like)"/>
    <property type="match status" value="1"/>
</dbReference>
<dbReference type="InterPro" id="IPR011009">
    <property type="entry name" value="Kinase-like_dom_sf"/>
</dbReference>
<feature type="region of interest" description="Disordered" evidence="7">
    <location>
        <begin position="385"/>
        <end position="414"/>
    </location>
</feature>
<evidence type="ECO:0000256" key="5">
    <source>
        <dbReference type="PROSITE-ProRule" id="PRU10141"/>
    </source>
</evidence>
<dbReference type="Gene3D" id="1.10.510.10">
    <property type="entry name" value="Transferase(Phosphotransferase) domain 1"/>
    <property type="match status" value="1"/>
</dbReference>
<evidence type="ECO:0000259" key="8">
    <source>
        <dbReference type="PROSITE" id="PS50011"/>
    </source>
</evidence>
<dbReference type="GO" id="GO:0004674">
    <property type="term" value="F:protein serine/threonine kinase activity"/>
    <property type="evidence" value="ECO:0007669"/>
    <property type="project" value="UniProtKB-KW"/>
</dbReference>
<dbReference type="KEGG" id="ttf:THTE_1036"/>
<dbReference type="GO" id="GO:0005524">
    <property type="term" value="F:ATP binding"/>
    <property type="evidence" value="ECO:0007669"/>
    <property type="project" value="UniProtKB-UniRule"/>
</dbReference>